<dbReference type="PANTHER" id="PTHR31077">
    <property type="entry name" value="U4/U6.U5 SMALL NUCLEAR RIBONUCLEOPROTEIN 27 KDA PROTEIN"/>
    <property type="match status" value="1"/>
</dbReference>
<name>A0A9X0BU91_9EURO</name>
<feature type="region of interest" description="Disordered" evidence="8">
    <location>
        <begin position="77"/>
        <end position="141"/>
    </location>
</feature>
<keyword evidence="5" id="KW-0507">mRNA processing</keyword>
<dbReference type="PANTHER" id="PTHR31077:SF1">
    <property type="entry name" value="U4_U6.U5 SMALL NUCLEAR RIBONUCLEOPROTEIN 27 KDA PROTEIN"/>
    <property type="match status" value="1"/>
</dbReference>
<feature type="region of interest" description="Disordered" evidence="8">
    <location>
        <begin position="167"/>
        <end position="207"/>
    </location>
</feature>
<feature type="domain" description="U4/U6.U5 small nuclear ribonucleoprotein 27kDa protein" evidence="9">
    <location>
        <begin position="152"/>
        <end position="205"/>
    </location>
</feature>
<comment type="subcellular location">
    <subcellularLocation>
        <location evidence="2">Nucleus</location>
    </subcellularLocation>
</comment>
<dbReference type="AlphaFoldDB" id="A0A9X0BU91"/>
<evidence type="ECO:0000256" key="2">
    <source>
        <dbReference type="ARBA" id="ARBA00004123"/>
    </source>
</evidence>
<evidence type="ECO:0000313" key="11">
    <source>
        <dbReference type="Proteomes" id="UP001148312"/>
    </source>
</evidence>
<evidence type="ECO:0000256" key="6">
    <source>
        <dbReference type="ARBA" id="ARBA00023187"/>
    </source>
</evidence>
<accession>A0A9X0BU91</accession>
<evidence type="ECO:0000256" key="8">
    <source>
        <dbReference type="SAM" id="MobiDB-lite"/>
    </source>
</evidence>
<keyword evidence="11" id="KW-1185">Reference proteome</keyword>
<feature type="compositionally biased region" description="Basic and acidic residues" evidence="8">
    <location>
        <begin position="106"/>
        <end position="123"/>
    </location>
</feature>
<dbReference type="InterPro" id="IPR013957">
    <property type="entry name" value="SNRNP27"/>
</dbReference>
<sequence length="207" mass="22978">MFMPGKTWVTTANVRQIPTIHGEMNPGKNVATARALGIVMKDGEIGAGLEIAGSMIEKSVVEMIAGLETACEVYVQRKGDKARERSRSPRRNGARAGTRSPPPRGPKGDRRPNPKEARSRNDGRITNGPTDAGHGSDEMDVDFKEDVDEDEMEAMMRKSMGFTKFRTTKNTKVPGNNIYGVHKEKQNEYRQYMNRPGGFNRPLSPSR</sequence>
<comment type="similarity">
    <text evidence="3">Belongs to the SNUT3 family.</text>
</comment>
<comment type="caution">
    <text evidence="10">The sequence shown here is derived from an EMBL/GenBank/DDBJ whole genome shotgun (WGS) entry which is preliminary data.</text>
</comment>
<reference evidence="10" key="2">
    <citation type="journal article" date="2023" name="IMA Fungus">
        <title>Comparative genomic study of the Penicillium genus elucidates a diverse pangenome and 15 lateral gene transfer events.</title>
        <authorList>
            <person name="Petersen C."/>
            <person name="Sorensen T."/>
            <person name="Nielsen M.R."/>
            <person name="Sondergaard T.E."/>
            <person name="Sorensen J.L."/>
            <person name="Fitzpatrick D.A."/>
            <person name="Frisvad J.C."/>
            <person name="Nielsen K.L."/>
        </authorList>
    </citation>
    <scope>NUCLEOTIDE SEQUENCE</scope>
    <source>
        <strain evidence="10">IBT 30728</strain>
    </source>
</reference>
<dbReference type="GeneID" id="81624758"/>
<dbReference type="GO" id="GO:0071011">
    <property type="term" value="C:precatalytic spliceosome"/>
    <property type="evidence" value="ECO:0007669"/>
    <property type="project" value="TreeGrafter"/>
</dbReference>
<proteinExistence type="inferred from homology"/>
<organism evidence="10 11">
    <name type="scientific">Penicillium diatomitis</name>
    <dbReference type="NCBI Taxonomy" id="2819901"/>
    <lineage>
        <taxon>Eukaryota</taxon>
        <taxon>Fungi</taxon>
        <taxon>Dikarya</taxon>
        <taxon>Ascomycota</taxon>
        <taxon>Pezizomycotina</taxon>
        <taxon>Eurotiomycetes</taxon>
        <taxon>Eurotiomycetidae</taxon>
        <taxon>Eurotiales</taxon>
        <taxon>Aspergillaceae</taxon>
        <taxon>Penicillium</taxon>
    </lineage>
</organism>
<comment type="subunit">
    <text evidence="4">Part of a tri-snRNP complex.</text>
</comment>
<comment type="function">
    <text evidence="1">May play a role in mRNA splicing.</text>
</comment>
<evidence type="ECO:0000256" key="1">
    <source>
        <dbReference type="ARBA" id="ARBA00003632"/>
    </source>
</evidence>
<keyword evidence="6" id="KW-0508">mRNA splicing</keyword>
<evidence type="ECO:0000259" key="9">
    <source>
        <dbReference type="Pfam" id="PF08648"/>
    </source>
</evidence>
<dbReference type="Proteomes" id="UP001148312">
    <property type="component" value="Unassembled WGS sequence"/>
</dbReference>
<reference evidence="10" key="1">
    <citation type="submission" date="2022-12" db="EMBL/GenBank/DDBJ databases">
        <authorList>
            <person name="Petersen C."/>
        </authorList>
    </citation>
    <scope>NUCLEOTIDE SEQUENCE</scope>
    <source>
        <strain evidence="10">IBT 30728</strain>
    </source>
</reference>
<evidence type="ECO:0000256" key="3">
    <source>
        <dbReference type="ARBA" id="ARBA00008218"/>
    </source>
</evidence>
<dbReference type="Pfam" id="PF08648">
    <property type="entry name" value="SNRNP27"/>
    <property type="match status" value="1"/>
</dbReference>
<dbReference type="GO" id="GO:0006397">
    <property type="term" value="P:mRNA processing"/>
    <property type="evidence" value="ECO:0007669"/>
    <property type="project" value="UniProtKB-KW"/>
</dbReference>
<evidence type="ECO:0000256" key="7">
    <source>
        <dbReference type="ARBA" id="ARBA00023242"/>
    </source>
</evidence>
<gene>
    <name evidence="10" type="ORF">N7539_004907</name>
</gene>
<keyword evidence="7" id="KW-0539">Nucleus</keyword>
<dbReference type="RefSeq" id="XP_056789703.1">
    <property type="nucleotide sequence ID" value="XM_056934509.1"/>
</dbReference>
<protein>
    <recommendedName>
        <fullName evidence="9">U4/U6.U5 small nuclear ribonucleoprotein 27kDa protein domain-containing protein</fullName>
    </recommendedName>
</protein>
<evidence type="ECO:0000256" key="5">
    <source>
        <dbReference type="ARBA" id="ARBA00022664"/>
    </source>
</evidence>
<evidence type="ECO:0000313" key="10">
    <source>
        <dbReference type="EMBL" id="KAJ5484919.1"/>
    </source>
</evidence>
<evidence type="ECO:0000256" key="4">
    <source>
        <dbReference type="ARBA" id="ARBA00011825"/>
    </source>
</evidence>
<dbReference type="GO" id="GO:0008380">
    <property type="term" value="P:RNA splicing"/>
    <property type="evidence" value="ECO:0007669"/>
    <property type="project" value="UniProtKB-KW"/>
</dbReference>
<feature type="compositionally biased region" description="Basic and acidic residues" evidence="8">
    <location>
        <begin position="77"/>
        <end position="87"/>
    </location>
</feature>
<dbReference type="EMBL" id="JAPWDQ010000005">
    <property type="protein sequence ID" value="KAJ5484919.1"/>
    <property type="molecule type" value="Genomic_DNA"/>
</dbReference>